<dbReference type="RefSeq" id="WP_184836608.1">
    <property type="nucleotide sequence ID" value="NZ_JACHMN010000002.1"/>
</dbReference>
<keyword evidence="3" id="KW-1185">Reference proteome</keyword>
<dbReference type="AlphaFoldDB" id="A0A841BQU6"/>
<sequence>MARWPRASATGIGSLPGLDIVDAVKLVADELPDLPYLPELPNRGIGADMIGRSAAVLIDMPVELYVSRWQIASRPGKDLRRALDLWDRDLDALTEQFAGYAGPLKLQIAGPWTLAASLQLPIGGALLRDHGAVRDLAVSLAEGMRLHVADVRRRVPGAEILLQVDEPSLPAAMAGQIKTESGLGTLRVVTADRASETLRTLIEAVGAPVILHCCAADPPIEIAVRSGAAAIAVDLSLVKDLDPLGEAIEAGLDVIAGVAPTTGPPKPAAKLAEEVEQVWRHLGFPKAMLPERVAVAPTCGLAGATPSAAKAITISCREAAQRLSDD</sequence>
<dbReference type="GO" id="GO:0003871">
    <property type="term" value="F:5-methyltetrahydropteroyltriglutamate-homocysteine S-methyltransferase activity"/>
    <property type="evidence" value="ECO:0007669"/>
    <property type="project" value="InterPro"/>
</dbReference>
<gene>
    <name evidence="2" type="ORF">F4553_003137</name>
</gene>
<organism evidence="2 3">
    <name type="scientific">Allocatelliglobosispora scoriae</name>
    <dbReference type="NCBI Taxonomy" id="643052"/>
    <lineage>
        <taxon>Bacteria</taxon>
        <taxon>Bacillati</taxon>
        <taxon>Actinomycetota</taxon>
        <taxon>Actinomycetes</taxon>
        <taxon>Micromonosporales</taxon>
        <taxon>Micromonosporaceae</taxon>
        <taxon>Allocatelliglobosispora</taxon>
    </lineage>
</organism>
<evidence type="ECO:0000313" key="2">
    <source>
        <dbReference type="EMBL" id="MBB5869758.1"/>
    </source>
</evidence>
<reference evidence="2 3" key="1">
    <citation type="submission" date="2020-08" db="EMBL/GenBank/DDBJ databases">
        <title>Sequencing the genomes of 1000 actinobacteria strains.</title>
        <authorList>
            <person name="Klenk H.-P."/>
        </authorList>
    </citation>
    <scope>NUCLEOTIDE SEQUENCE [LARGE SCALE GENOMIC DNA]</scope>
    <source>
        <strain evidence="2 3">DSM 45362</strain>
    </source>
</reference>
<accession>A0A841BQU6</accession>
<evidence type="ECO:0000259" key="1">
    <source>
        <dbReference type="Pfam" id="PF01717"/>
    </source>
</evidence>
<dbReference type="SUPFAM" id="SSF51726">
    <property type="entry name" value="UROD/MetE-like"/>
    <property type="match status" value="1"/>
</dbReference>
<dbReference type="GO" id="GO:0008270">
    <property type="term" value="F:zinc ion binding"/>
    <property type="evidence" value="ECO:0007669"/>
    <property type="project" value="InterPro"/>
</dbReference>
<dbReference type="Gene3D" id="3.20.20.210">
    <property type="match status" value="1"/>
</dbReference>
<protein>
    <submittedName>
        <fullName evidence="2">Methionine synthase II (Cobalamin-independent)</fullName>
    </submittedName>
</protein>
<dbReference type="InterPro" id="IPR038071">
    <property type="entry name" value="UROD/MetE-like_sf"/>
</dbReference>
<name>A0A841BQU6_9ACTN</name>
<dbReference type="CDD" id="cd03310">
    <property type="entry name" value="CIMS_like"/>
    <property type="match status" value="1"/>
</dbReference>
<evidence type="ECO:0000313" key="3">
    <source>
        <dbReference type="Proteomes" id="UP000587527"/>
    </source>
</evidence>
<dbReference type="Proteomes" id="UP000587527">
    <property type="component" value="Unassembled WGS sequence"/>
</dbReference>
<dbReference type="GO" id="GO:0009086">
    <property type="term" value="P:methionine biosynthetic process"/>
    <property type="evidence" value="ECO:0007669"/>
    <property type="project" value="InterPro"/>
</dbReference>
<proteinExistence type="predicted"/>
<dbReference type="Pfam" id="PF01717">
    <property type="entry name" value="Meth_synt_2"/>
    <property type="match status" value="1"/>
</dbReference>
<dbReference type="EMBL" id="JACHMN010000002">
    <property type="protein sequence ID" value="MBB5869758.1"/>
    <property type="molecule type" value="Genomic_DNA"/>
</dbReference>
<comment type="caution">
    <text evidence="2">The sequence shown here is derived from an EMBL/GenBank/DDBJ whole genome shotgun (WGS) entry which is preliminary data.</text>
</comment>
<feature type="domain" description="Cobalamin-independent methionine synthase MetE C-terminal/archaeal" evidence="1">
    <location>
        <begin position="131"/>
        <end position="321"/>
    </location>
</feature>
<dbReference type="InterPro" id="IPR002629">
    <property type="entry name" value="Met_Synth_C/arc"/>
</dbReference>